<dbReference type="VEuPathDB" id="AmoebaDB:EHI_022240"/>
<dbReference type="SUPFAM" id="SSF53067">
    <property type="entry name" value="Actin-like ATPase domain"/>
    <property type="match status" value="1"/>
</dbReference>
<accession>A0A5K1U7J2</accession>
<dbReference type="Gene3D" id="3.30.420.40">
    <property type="match status" value="2"/>
</dbReference>
<organism evidence="1 2">
    <name type="scientific">Entamoeba histolytica</name>
    <dbReference type="NCBI Taxonomy" id="5759"/>
    <lineage>
        <taxon>Eukaryota</taxon>
        <taxon>Amoebozoa</taxon>
        <taxon>Evosea</taxon>
        <taxon>Archamoebae</taxon>
        <taxon>Mastigamoebida</taxon>
        <taxon>Entamoebidae</taxon>
        <taxon>Entamoeba</taxon>
    </lineage>
</organism>
<dbReference type="InterPro" id="IPR004000">
    <property type="entry name" value="Actin"/>
</dbReference>
<comment type="caution">
    <text evidence="1">The sequence shown here is derived from an EMBL/GenBank/DDBJ whole genome shotgun (WGS) entry which is preliminary data.</text>
</comment>
<dbReference type="VEuPathDB" id="AmoebaDB:EHI7A_173380"/>
<dbReference type="AlphaFoldDB" id="A0A5K1U7J2"/>
<dbReference type="Pfam" id="PF00022">
    <property type="entry name" value="Actin"/>
    <property type="match status" value="1"/>
</dbReference>
<dbReference type="EMBL" id="BDEQ01000001">
    <property type="protein sequence ID" value="GAT98370.1"/>
    <property type="molecule type" value="Genomic_DNA"/>
</dbReference>
<evidence type="ECO:0000313" key="1">
    <source>
        <dbReference type="EMBL" id="GAT98370.1"/>
    </source>
</evidence>
<proteinExistence type="predicted"/>
<dbReference type="PANTHER" id="PTHR11937">
    <property type="entry name" value="ACTIN"/>
    <property type="match status" value="1"/>
</dbReference>
<evidence type="ECO:0000313" key="2">
    <source>
        <dbReference type="Proteomes" id="UP000078387"/>
    </source>
</evidence>
<reference evidence="1 2" key="1">
    <citation type="submission" date="2016-05" db="EMBL/GenBank/DDBJ databases">
        <title>First whole genome sequencing of Entamoeba histolytica HM1:IMSS-clone-6.</title>
        <authorList>
            <person name="Mukherjee Avik.K."/>
            <person name="Izumyama S."/>
            <person name="Nakada-Tsukui K."/>
            <person name="Nozaki T."/>
        </authorList>
    </citation>
    <scope>NUCLEOTIDE SEQUENCE [LARGE SCALE GENOMIC DNA]</scope>
    <source>
        <strain evidence="1 2">HM1:IMSS clone 6</strain>
    </source>
</reference>
<gene>
    <name evidence="1" type="ORF">CL6EHI_022240</name>
</gene>
<dbReference type="VEuPathDB" id="AmoebaDB:EHI5A_072340"/>
<dbReference type="VEuPathDB" id="AmoebaDB:KM1_268200"/>
<sequence>MQCDCDLRKDMYNNIVLCGGSSMFPGMKQRFIKEITVLSPPTIQINVDCNRKRKYGAWIGGKMFASLSSFEERYMKKAEYDEFGASYINSKDKK</sequence>
<dbReference type="InterPro" id="IPR043129">
    <property type="entry name" value="ATPase_NBD"/>
</dbReference>
<dbReference type="Proteomes" id="UP000078387">
    <property type="component" value="Unassembled WGS sequence"/>
</dbReference>
<dbReference type="VEuPathDB" id="AmoebaDB:EHI8A_198160"/>
<name>A0A5K1U7J2_ENTHI</name>
<protein>
    <submittedName>
        <fullName evidence="1">Actin putative</fullName>
    </submittedName>
</protein>